<evidence type="ECO:0000256" key="4">
    <source>
        <dbReference type="ARBA" id="ARBA00022927"/>
    </source>
</evidence>
<keyword evidence="11" id="KW-1185">Reference proteome</keyword>
<evidence type="ECO:0000259" key="9">
    <source>
        <dbReference type="Pfam" id="PF21093"/>
    </source>
</evidence>
<feature type="compositionally biased region" description="Basic and acidic residues" evidence="8">
    <location>
        <begin position="747"/>
        <end position="759"/>
    </location>
</feature>
<comment type="subcellular location">
    <subcellularLocation>
        <location evidence="1">Nucleus</location>
        <location evidence="1">Nuclear pore complex</location>
    </subcellularLocation>
</comment>
<dbReference type="InterPro" id="IPR044840">
    <property type="entry name" value="Nup188"/>
</dbReference>
<keyword evidence="2" id="KW-0813">Transport</keyword>
<dbReference type="GO" id="GO:0044611">
    <property type="term" value="C:nuclear pore inner ring"/>
    <property type="evidence" value="ECO:0007669"/>
    <property type="project" value="TreeGrafter"/>
</dbReference>
<feature type="region of interest" description="Disordered" evidence="8">
    <location>
        <begin position="299"/>
        <end position="318"/>
    </location>
</feature>
<reference evidence="10" key="1">
    <citation type="journal article" date="2023" name="PhytoFront">
        <title>Draft Genome Resources of Seven Strains of Tilletia horrida, Causal Agent of Kernel Smut of Rice.</title>
        <authorList>
            <person name="Khanal S."/>
            <person name="Antony Babu S."/>
            <person name="Zhou X.G."/>
        </authorList>
    </citation>
    <scope>NUCLEOTIDE SEQUENCE</scope>
    <source>
        <strain evidence="10">TX6</strain>
    </source>
</reference>
<dbReference type="Proteomes" id="UP001176517">
    <property type="component" value="Unassembled WGS sequence"/>
</dbReference>
<accession>A0AAN6GQB4</accession>
<dbReference type="PANTHER" id="PTHR31431:SF1">
    <property type="entry name" value="NUCLEOPORIN NUP188"/>
    <property type="match status" value="1"/>
</dbReference>
<dbReference type="InterPro" id="IPR048883">
    <property type="entry name" value="Nup188_N-subdom_III"/>
</dbReference>
<evidence type="ECO:0000313" key="11">
    <source>
        <dbReference type="Proteomes" id="UP001176517"/>
    </source>
</evidence>
<evidence type="ECO:0000256" key="5">
    <source>
        <dbReference type="ARBA" id="ARBA00023010"/>
    </source>
</evidence>
<dbReference type="Pfam" id="PF21093">
    <property type="entry name" value="Nup188_N-subdom_III"/>
    <property type="match status" value="1"/>
</dbReference>
<sequence>MAAKSAAATSQLAGSSTQLLTYTELAQQLQDPGADLSVEALTEALIARTKQLRNCGDSDSAPSKDAKNTLDGRSSLEDDAGKKVDLSPRIRNLAVDFSHKLDISQTRTALLLAQYVHRAQLSSATLEALSETQQDELYDSLVEFYFEEKLAKMECVQTLFLIAETEGHPFQEGALDTLAKILDDDFGARCVRAFAANTRRQLPVHVREVIDYAAFWATQQLKEQLALLQVAFTFFRNRPAEPEYVNAALVACIETNLGAVQVNRGFFPPQTELLQLSIRMMLILLMASSIDLDTYSTPVELPPAEPAPSSSASPRSRTLADDPALIRKAVEFLDFDDFDYLQGPVMLAWALVFRSIDEALALQREASGRNLVPEHLHDLEDAIEGEHDAPIWQKLSSKALEVESAVFLCLREIAESPLLAALPVHSGLALAPATAFHLRSTLKRIVLASVQLVRPEYQPDFDGIVAVLEATCSIPPRRPSATLQSTRIHPDLASALPKLCLQFWTSDIEERQAGLILDTARRRWPVSFRPLLRLLLALSGIHRQSTTGAFTSADHSDAAAQARSYTISYFVNLSTLTFPLPSNNPIYGAYWRVIRGGSDGSAVYEAVQSIPIFGNHALPAGSQGILTTQEDSVEPVALWTLDEPVSGWIFLRDFLLALAPLDSRPTRSSQALVDQDDIFDQTAAGFSPQLDFYALALASTHETMDDVISDILDLFNVALSSPSTATLLFDHFRQNDESAGDSSLTPNEERSLIPGDRSRSLLTSTSGVRASAPALSRIVMNMLVHVLSGEIAVTRCVMSAYQLLAALVPYESTAIWSVLRSTELLPTHYKTGAVGGRFSSSYHACDRILAACIRSGRYGPLLALLDLLAALIAQVQCTHLGLPSDTIESQAGKIADCIQWVFACVWTQFHTWAYQDPMERLLLAERCLSLFEVTLDDPSLRLPESNASALGTGVERLFVAASTADIRAIQPILVLVNGGHALLRHQDQRDKAELAIVTRTLTSTLSFAAVIIERAQQLEDGSSAGKQRPSLMMLAFFESGSIAERLGPGSSFVYDSTASAVMEYALSDVSPLLSVAALQLLQNVVRAAATISARPTEGKADLQLNLLAHLGSTAQVSALRTRMADVLQHPHPVPVQRELWRLLAVISNSQPALASLLLSNGKDLPLRSSAFGYETGQTDTVSTPLLSLAAKEVENWQQRLKTAPRVLEAVLQLLSSTWLQRSNLQSSIDAVSESASLWSALRQLILFKTENPSIRATNITLLDDGSWTTDVHISVSTYGYQVTCKAAALGLFTSEILYRCAASPPTPASQVALNKLPVFKEAIHVAEHSGVVEALSNACTMDLAPAWEDQLSSLFASHGLDISVSGFLRVRPDAPFNQMYGDSFKYDGPLLLDKLEGLAQLGVLPTEALRALLLEVAGVNNDLSASTAQRFLLFGWNHFLDSLTLHHDRLPWQSTAADQERHWLSVFIKCARQVVDDPRLDGYMMDVNRKRVRLLSIVLTAAWGRAEEQNSTVRNDVLNNTVAVVDLCQQLLDEAFSQVQTVSNYESESWTGLHQDLLTLTGLCAAKANSTIGSILHSTEHAQREARIKLAKANEAFRRSTLVSLSAALQYGLKALHKPTELATLMACHEDVALIGAVLIKNASFSHSVNILQQDLYDLRIISLAFELIQRAPVLSPTLPNGAFDVNGQTEVWLFAQALLPILLSLSSHPALSETLILNGVMSTFAAHSLTEALEAGALQPSPSALIPRPLFDCWILIVRTVISLIDNLNSGDGTTSAASRFVEEEVLGFARLYHLQILDAFDLSNSSLGGDSSAMFLVSGRTEQRKDKISPQQLAAIRAAAQLYNAFCRTVTAGDLLAKPNPAMEGLLSALTSKASLLLQQSAYLLQHPLQLKALLHQEGSAPGASHEDALVILRDVAGGIVSAFFTLTGPELLFMTALPAAPRRLIKASLRTHPSEPASLGTLMDLSSHLTETLRKLKDAPASAGPAPFRAAQLAGTLEQTLALSIAQLVILFSGASSSTGAVGRRSAIAAPDIGETDDVKRDAEAIRRELEAGLARDLIGAIRDARSATSTVLGKAAAAESTRIFDVLTQFTETRLATFLQEG</sequence>
<organism evidence="10 11">
    <name type="scientific">Tilletia horrida</name>
    <dbReference type="NCBI Taxonomy" id="155126"/>
    <lineage>
        <taxon>Eukaryota</taxon>
        <taxon>Fungi</taxon>
        <taxon>Dikarya</taxon>
        <taxon>Basidiomycota</taxon>
        <taxon>Ustilaginomycotina</taxon>
        <taxon>Exobasidiomycetes</taxon>
        <taxon>Tilletiales</taxon>
        <taxon>Tilletiaceae</taxon>
        <taxon>Tilletia</taxon>
    </lineage>
</organism>
<feature type="domain" description="Nucleoporin Nup188 N-terminal subdomain III" evidence="9">
    <location>
        <begin position="795"/>
        <end position="1018"/>
    </location>
</feature>
<proteinExistence type="predicted"/>
<evidence type="ECO:0000256" key="1">
    <source>
        <dbReference type="ARBA" id="ARBA00004567"/>
    </source>
</evidence>
<evidence type="ECO:0000313" key="10">
    <source>
        <dbReference type="EMBL" id="KAK0551929.1"/>
    </source>
</evidence>
<dbReference type="EMBL" id="JAPDMZ010000070">
    <property type="protein sequence ID" value="KAK0551929.1"/>
    <property type="molecule type" value="Genomic_DNA"/>
</dbReference>
<keyword evidence="6" id="KW-0906">Nuclear pore complex</keyword>
<keyword evidence="4" id="KW-0653">Protein transport</keyword>
<evidence type="ECO:0000256" key="7">
    <source>
        <dbReference type="ARBA" id="ARBA00023242"/>
    </source>
</evidence>
<evidence type="ECO:0000256" key="8">
    <source>
        <dbReference type="SAM" id="MobiDB-lite"/>
    </source>
</evidence>
<dbReference type="GO" id="GO:0051028">
    <property type="term" value="P:mRNA transport"/>
    <property type="evidence" value="ECO:0007669"/>
    <property type="project" value="UniProtKB-KW"/>
</dbReference>
<evidence type="ECO:0000256" key="3">
    <source>
        <dbReference type="ARBA" id="ARBA00022816"/>
    </source>
</evidence>
<name>A0AAN6GQB4_9BASI</name>
<feature type="region of interest" description="Disordered" evidence="8">
    <location>
        <begin position="737"/>
        <end position="759"/>
    </location>
</feature>
<feature type="compositionally biased region" description="Low complexity" evidence="8">
    <location>
        <begin position="307"/>
        <end position="317"/>
    </location>
</feature>
<feature type="region of interest" description="Disordered" evidence="8">
    <location>
        <begin position="53"/>
        <end position="80"/>
    </location>
</feature>
<evidence type="ECO:0000256" key="6">
    <source>
        <dbReference type="ARBA" id="ARBA00023132"/>
    </source>
</evidence>
<dbReference type="Gene3D" id="1.25.10.70">
    <property type="match status" value="1"/>
</dbReference>
<keyword evidence="5" id="KW-0811">Translocation</keyword>
<dbReference type="PANTHER" id="PTHR31431">
    <property type="entry name" value="NUCLEOPORIN NUP188 HOMOLOG"/>
    <property type="match status" value="1"/>
</dbReference>
<evidence type="ECO:0000256" key="2">
    <source>
        <dbReference type="ARBA" id="ARBA00022448"/>
    </source>
</evidence>
<protein>
    <recommendedName>
        <fullName evidence="9">Nucleoporin Nup188 N-terminal subdomain III domain-containing protein</fullName>
    </recommendedName>
</protein>
<dbReference type="GO" id="GO:0006405">
    <property type="term" value="P:RNA export from nucleus"/>
    <property type="evidence" value="ECO:0007669"/>
    <property type="project" value="TreeGrafter"/>
</dbReference>
<feature type="compositionally biased region" description="Basic and acidic residues" evidence="8">
    <location>
        <begin position="62"/>
        <end position="80"/>
    </location>
</feature>
<dbReference type="GO" id="GO:0006606">
    <property type="term" value="P:protein import into nucleus"/>
    <property type="evidence" value="ECO:0007669"/>
    <property type="project" value="TreeGrafter"/>
</dbReference>
<keyword evidence="3" id="KW-0509">mRNA transport</keyword>
<comment type="caution">
    <text evidence="10">The sequence shown here is derived from an EMBL/GenBank/DDBJ whole genome shotgun (WGS) entry which is preliminary data.</text>
</comment>
<gene>
    <name evidence="10" type="ORF">OC846_003110</name>
</gene>
<dbReference type="GO" id="GO:0017056">
    <property type="term" value="F:structural constituent of nuclear pore"/>
    <property type="evidence" value="ECO:0007669"/>
    <property type="project" value="InterPro"/>
</dbReference>
<keyword evidence="7" id="KW-0539">Nucleus</keyword>